<gene>
    <name evidence="2" type="ORF">LZC95_22765</name>
</gene>
<dbReference type="Proteomes" id="UP001379533">
    <property type="component" value="Chromosome"/>
</dbReference>
<evidence type="ECO:0000313" key="3">
    <source>
        <dbReference type="Proteomes" id="UP001379533"/>
    </source>
</evidence>
<evidence type="ECO:0000313" key="2">
    <source>
        <dbReference type="EMBL" id="WXA99625.1"/>
    </source>
</evidence>
<protein>
    <submittedName>
        <fullName evidence="2">Uncharacterized protein</fullName>
    </submittedName>
</protein>
<keyword evidence="3" id="KW-1185">Reference proteome</keyword>
<organism evidence="2 3">
    <name type="scientific">Pendulispora brunnea</name>
    <dbReference type="NCBI Taxonomy" id="2905690"/>
    <lineage>
        <taxon>Bacteria</taxon>
        <taxon>Pseudomonadati</taxon>
        <taxon>Myxococcota</taxon>
        <taxon>Myxococcia</taxon>
        <taxon>Myxococcales</taxon>
        <taxon>Sorangiineae</taxon>
        <taxon>Pendulisporaceae</taxon>
        <taxon>Pendulispora</taxon>
    </lineage>
</organism>
<feature type="compositionally biased region" description="Low complexity" evidence="1">
    <location>
        <begin position="134"/>
        <end position="145"/>
    </location>
</feature>
<feature type="region of interest" description="Disordered" evidence="1">
    <location>
        <begin position="130"/>
        <end position="174"/>
    </location>
</feature>
<dbReference type="EMBL" id="CP089982">
    <property type="protein sequence ID" value="WXA99625.1"/>
    <property type="molecule type" value="Genomic_DNA"/>
</dbReference>
<name>A0ABZ2KPW8_9BACT</name>
<feature type="compositionally biased region" description="Low complexity" evidence="1">
    <location>
        <begin position="157"/>
        <end position="170"/>
    </location>
</feature>
<sequence length="198" mass="22841">MSNYAEREEEVRVVRGARPVRAAVRRLLRRRRPVLRFRTPLIRRSFARGYARGGRYAPWSRGTRYARPWIFGRRVVGRAYPRSWLFRGGAPSVSRVVRPWIYRTGVSAPSLPWIFGSYPWTVPPPEPPPPVVAEPPVAEPAAVAEPAPPEEPPPDAEPAQAEPPGDAPPEGEFEYRARWARRRARWARRRRFYDDELV</sequence>
<evidence type="ECO:0000256" key="1">
    <source>
        <dbReference type="SAM" id="MobiDB-lite"/>
    </source>
</evidence>
<reference evidence="2 3" key="1">
    <citation type="submission" date="2021-12" db="EMBL/GenBank/DDBJ databases">
        <title>Discovery of the Pendulisporaceae a myxobacterial family with distinct sporulation behavior and unique specialized metabolism.</title>
        <authorList>
            <person name="Garcia R."/>
            <person name="Popoff A."/>
            <person name="Bader C.D."/>
            <person name="Loehr J."/>
            <person name="Walesch S."/>
            <person name="Walt C."/>
            <person name="Boldt J."/>
            <person name="Bunk B."/>
            <person name="Haeckl F.J.F.P.J."/>
            <person name="Gunesch A.P."/>
            <person name="Birkelbach J."/>
            <person name="Nuebel U."/>
            <person name="Pietschmann T."/>
            <person name="Bach T."/>
            <person name="Mueller R."/>
        </authorList>
    </citation>
    <scope>NUCLEOTIDE SEQUENCE [LARGE SCALE GENOMIC DNA]</scope>
    <source>
        <strain evidence="2 3">MSr12523</strain>
    </source>
</reference>
<proteinExistence type="predicted"/>
<accession>A0ABZ2KPW8</accession>
<dbReference type="RefSeq" id="WP_394850266.1">
    <property type="nucleotide sequence ID" value="NZ_CP089982.1"/>
</dbReference>